<reference evidence="10 11" key="1">
    <citation type="submission" date="2023-07" db="EMBL/GenBank/DDBJ databases">
        <title>Sequencing the genomes of 1000 actinobacteria strains.</title>
        <authorList>
            <person name="Klenk H.-P."/>
        </authorList>
    </citation>
    <scope>NUCLEOTIDE SEQUENCE [LARGE SCALE GENOMIC DNA]</scope>
    <source>
        <strain evidence="10 11">DSM 22966</strain>
    </source>
</reference>
<comment type="similarity">
    <text evidence="8">Belongs to the Mrp/NBP35 ATP-binding proteins family.</text>
</comment>
<comment type="caution">
    <text evidence="10">The sequence shown here is derived from an EMBL/GenBank/DDBJ whole genome shotgun (WGS) entry which is preliminary data.</text>
</comment>
<dbReference type="SUPFAM" id="SSF117916">
    <property type="entry name" value="Fe-S cluster assembly (FSCA) domain-like"/>
    <property type="match status" value="1"/>
</dbReference>
<comment type="similarity">
    <text evidence="1">In the N-terminal section; belongs to the MIP18 family.</text>
</comment>
<dbReference type="Gene3D" id="3.30.300.130">
    <property type="entry name" value="Fe-S cluster assembly (FSCA)"/>
    <property type="match status" value="1"/>
</dbReference>
<evidence type="ECO:0000313" key="11">
    <source>
        <dbReference type="Proteomes" id="UP001183794"/>
    </source>
</evidence>
<dbReference type="SUPFAM" id="SSF52540">
    <property type="entry name" value="P-loop containing nucleoside triphosphate hydrolases"/>
    <property type="match status" value="1"/>
</dbReference>
<dbReference type="InterPro" id="IPR033756">
    <property type="entry name" value="YlxH/NBP35"/>
</dbReference>
<dbReference type="HAMAP" id="MF_02040">
    <property type="entry name" value="Mrp_NBP35"/>
    <property type="match status" value="1"/>
</dbReference>
<proteinExistence type="inferred from homology"/>
<name>A0ABU2AZ86_9MICC</name>
<protein>
    <recommendedName>
        <fullName evidence="8">Iron-sulfur cluster carrier protein</fullName>
    </recommendedName>
</protein>
<dbReference type="Pfam" id="PF01883">
    <property type="entry name" value="FeS_assembly_P"/>
    <property type="match status" value="1"/>
</dbReference>
<dbReference type="InterPro" id="IPR002744">
    <property type="entry name" value="MIP18-like"/>
</dbReference>
<dbReference type="CDD" id="cd02037">
    <property type="entry name" value="Mrp_NBP35"/>
    <property type="match status" value="1"/>
</dbReference>
<organism evidence="10 11">
    <name type="scientific">Enteractinococcus fodinae</name>
    <dbReference type="NCBI Taxonomy" id="684663"/>
    <lineage>
        <taxon>Bacteria</taxon>
        <taxon>Bacillati</taxon>
        <taxon>Actinomycetota</taxon>
        <taxon>Actinomycetes</taxon>
        <taxon>Micrococcales</taxon>
        <taxon>Micrococcaceae</taxon>
    </lineage>
</organism>
<evidence type="ECO:0000259" key="9">
    <source>
        <dbReference type="Pfam" id="PF01883"/>
    </source>
</evidence>
<evidence type="ECO:0000256" key="4">
    <source>
        <dbReference type="ARBA" id="ARBA00022741"/>
    </source>
</evidence>
<evidence type="ECO:0000256" key="1">
    <source>
        <dbReference type="ARBA" id="ARBA00007352"/>
    </source>
</evidence>
<feature type="domain" description="MIP18 family-like" evidence="9">
    <location>
        <begin position="28"/>
        <end position="94"/>
    </location>
</feature>
<evidence type="ECO:0000256" key="2">
    <source>
        <dbReference type="ARBA" id="ARBA00008205"/>
    </source>
</evidence>
<accession>A0ABU2AZ86</accession>
<comment type="similarity">
    <text evidence="2">In the C-terminal section; belongs to the Mrp/NBP35 ATP-binding proteins family.</text>
</comment>
<evidence type="ECO:0000256" key="3">
    <source>
        <dbReference type="ARBA" id="ARBA00022723"/>
    </source>
</evidence>
<dbReference type="Proteomes" id="UP001183794">
    <property type="component" value="Unassembled WGS sequence"/>
</dbReference>
<evidence type="ECO:0000256" key="5">
    <source>
        <dbReference type="ARBA" id="ARBA00022840"/>
    </source>
</evidence>
<dbReference type="InterPro" id="IPR000808">
    <property type="entry name" value="Mrp-like_CS"/>
</dbReference>
<evidence type="ECO:0000313" key="10">
    <source>
        <dbReference type="EMBL" id="MDR7346663.1"/>
    </source>
</evidence>
<evidence type="ECO:0000256" key="8">
    <source>
        <dbReference type="HAMAP-Rule" id="MF_02040"/>
    </source>
</evidence>
<keyword evidence="11" id="KW-1185">Reference proteome</keyword>
<dbReference type="Pfam" id="PF10609">
    <property type="entry name" value="ParA"/>
    <property type="match status" value="1"/>
</dbReference>
<dbReference type="Gene3D" id="3.40.50.300">
    <property type="entry name" value="P-loop containing nucleotide triphosphate hydrolases"/>
    <property type="match status" value="1"/>
</dbReference>
<dbReference type="PROSITE" id="PS01215">
    <property type="entry name" value="MRP"/>
    <property type="match status" value="1"/>
</dbReference>
<gene>
    <name evidence="10" type="ORF">J2S62_000920</name>
</gene>
<dbReference type="InterPro" id="IPR034904">
    <property type="entry name" value="FSCA_dom_sf"/>
</dbReference>
<comment type="function">
    <text evidence="8">Binds and transfers iron-sulfur (Fe-S) clusters to target apoproteins. Can hydrolyze ATP.</text>
</comment>
<dbReference type="InterPro" id="IPR019591">
    <property type="entry name" value="Mrp/NBP35_ATP-bd"/>
</dbReference>
<evidence type="ECO:0000256" key="6">
    <source>
        <dbReference type="ARBA" id="ARBA00023004"/>
    </source>
</evidence>
<dbReference type="InterPro" id="IPR027417">
    <property type="entry name" value="P-loop_NTPase"/>
</dbReference>
<keyword evidence="8" id="KW-0378">Hydrolase</keyword>
<keyword evidence="7 8" id="KW-0411">Iron-sulfur</keyword>
<dbReference type="EMBL" id="JAVDYJ010000001">
    <property type="protein sequence ID" value="MDR7346663.1"/>
    <property type="molecule type" value="Genomic_DNA"/>
</dbReference>
<keyword evidence="4 8" id="KW-0547">Nucleotide-binding</keyword>
<dbReference type="InterPro" id="IPR044304">
    <property type="entry name" value="NUBPL-like"/>
</dbReference>
<dbReference type="PANTHER" id="PTHR42961:SF2">
    <property type="entry name" value="IRON-SULFUR PROTEIN NUBPL"/>
    <property type="match status" value="1"/>
</dbReference>
<keyword evidence="3 8" id="KW-0479">Metal-binding</keyword>
<sequence length="388" mass="40321">MTDSTDLHPGGVLAPDVAPSTPREIEAWRALDTVIDPEIRQPVTTLGMVAAVEFSGDDITVTIRLTIDGCPMRDTIQADVGAALQNVTEGKVSVRLSTMTPQQRVALQENLTAARPKNPFGADSLTKVYAVASGKGGVGKSTITANLAVGLAARGLAVGLIDADIHGFSIPGLLGVTDKPTKVEDLIMPPIAFGVKVMSIGMFLDTDQPVAWRGPMLHRALEQFITDVYWGDLDVLLIDLPPGTGDIAISTAQLLPTAELLVITTPEHTAAQVAARAGQLSTQTSQPVAGVIENMGPLQLPDGTFLEVFGSGGGQAVSDRLTAVLDQHVPLLGSIPLDPVLRADSEVGTPSVLSSPEAAAGQALQSIVAQLATTPRGLSGRKLPVSPK</sequence>
<keyword evidence="6 8" id="KW-0408">Iron</keyword>
<feature type="binding site" evidence="8">
    <location>
        <begin position="134"/>
        <end position="141"/>
    </location>
    <ligand>
        <name>ATP</name>
        <dbReference type="ChEBI" id="CHEBI:30616"/>
    </ligand>
</feature>
<keyword evidence="5 8" id="KW-0067">ATP-binding</keyword>
<dbReference type="RefSeq" id="WP_310171900.1">
    <property type="nucleotide sequence ID" value="NZ_BAABHE010000002.1"/>
</dbReference>
<dbReference type="GO" id="GO:0005524">
    <property type="term" value="F:ATP binding"/>
    <property type="evidence" value="ECO:0007669"/>
    <property type="project" value="UniProtKB-KW"/>
</dbReference>
<evidence type="ECO:0000256" key="7">
    <source>
        <dbReference type="ARBA" id="ARBA00023014"/>
    </source>
</evidence>
<comment type="subunit">
    <text evidence="8">Homodimer.</text>
</comment>
<dbReference type="PANTHER" id="PTHR42961">
    <property type="entry name" value="IRON-SULFUR PROTEIN NUBPL"/>
    <property type="match status" value="1"/>
</dbReference>